<comment type="similarity">
    <text evidence="2">Belongs to the syntaxin family.</text>
</comment>
<organism evidence="10 11">
    <name type="scientific">Stephanodiscus triporus</name>
    <dbReference type="NCBI Taxonomy" id="2934178"/>
    <lineage>
        <taxon>Eukaryota</taxon>
        <taxon>Sar</taxon>
        <taxon>Stramenopiles</taxon>
        <taxon>Ochrophyta</taxon>
        <taxon>Bacillariophyta</taxon>
        <taxon>Coscinodiscophyceae</taxon>
        <taxon>Thalassiosirophycidae</taxon>
        <taxon>Stephanodiscales</taxon>
        <taxon>Stephanodiscaceae</taxon>
        <taxon>Stephanodiscus</taxon>
    </lineage>
</organism>
<name>A0ABD3NHZ9_9STRA</name>
<dbReference type="PANTHER" id="PTHR15959:SF0">
    <property type="entry name" value="SYNTAXIN-18"/>
    <property type="match status" value="1"/>
</dbReference>
<dbReference type="GO" id="GO:0016020">
    <property type="term" value="C:membrane"/>
    <property type="evidence" value="ECO:0007669"/>
    <property type="project" value="UniProtKB-SubCell"/>
</dbReference>
<keyword evidence="5" id="KW-0653">Protein transport</keyword>
<evidence type="ECO:0000313" key="11">
    <source>
        <dbReference type="Proteomes" id="UP001530315"/>
    </source>
</evidence>
<evidence type="ECO:0000313" key="10">
    <source>
        <dbReference type="EMBL" id="KAL3775615.1"/>
    </source>
</evidence>
<comment type="subcellular location">
    <subcellularLocation>
        <location evidence="1">Membrane</location>
        <topology evidence="1">Single-pass type IV membrane protein</topology>
    </subcellularLocation>
</comment>
<dbReference type="AlphaFoldDB" id="A0ABD3NHZ9"/>
<dbReference type="GO" id="GO:0015031">
    <property type="term" value="P:protein transport"/>
    <property type="evidence" value="ECO:0007669"/>
    <property type="project" value="UniProtKB-KW"/>
</dbReference>
<keyword evidence="8 9" id="KW-0472">Membrane</keyword>
<keyword evidence="7" id="KW-0175">Coiled coil</keyword>
<keyword evidence="3" id="KW-0813">Transport</keyword>
<evidence type="ECO:0008006" key="12">
    <source>
        <dbReference type="Google" id="ProtNLM"/>
    </source>
</evidence>
<evidence type="ECO:0000256" key="9">
    <source>
        <dbReference type="SAM" id="Phobius"/>
    </source>
</evidence>
<dbReference type="PANTHER" id="PTHR15959">
    <property type="entry name" value="SYNTAXIN-18"/>
    <property type="match status" value="1"/>
</dbReference>
<feature type="transmembrane region" description="Helical" evidence="9">
    <location>
        <begin position="442"/>
        <end position="459"/>
    </location>
</feature>
<evidence type="ECO:0000256" key="7">
    <source>
        <dbReference type="ARBA" id="ARBA00023054"/>
    </source>
</evidence>
<dbReference type="SUPFAM" id="SSF58038">
    <property type="entry name" value="SNARE fusion complex"/>
    <property type="match status" value="1"/>
</dbReference>
<comment type="caution">
    <text evidence="10">The sequence shown here is derived from an EMBL/GenBank/DDBJ whole genome shotgun (WGS) entry which is preliminary data.</text>
</comment>
<dbReference type="EMBL" id="JALLAZ020001405">
    <property type="protein sequence ID" value="KAL3775615.1"/>
    <property type="molecule type" value="Genomic_DNA"/>
</dbReference>
<evidence type="ECO:0000256" key="8">
    <source>
        <dbReference type="ARBA" id="ARBA00023136"/>
    </source>
</evidence>
<evidence type="ECO:0000256" key="3">
    <source>
        <dbReference type="ARBA" id="ARBA00022448"/>
    </source>
</evidence>
<reference evidence="10 11" key="1">
    <citation type="submission" date="2024-10" db="EMBL/GenBank/DDBJ databases">
        <title>Updated reference genomes for cyclostephanoid diatoms.</title>
        <authorList>
            <person name="Roberts W.R."/>
            <person name="Alverson A.J."/>
        </authorList>
    </citation>
    <scope>NUCLEOTIDE SEQUENCE [LARGE SCALE GENOMIC DNA]</scope>
    <source>
        <strain evidence="10 11">AJA276-08</strain>
    </source>
</reference>
<evidence type="ECO:0000256" key="4">
    <source>
        <dbReference type="ARBA" id="ARBA00022692"/>
    </source>
</evidence>
<keyword evidence="6 9" id="KW-1133">Transmembrane helix</keyword>
<evidence type="ECO:0000256" key="5">
    <source>
        <dbReference type="ARBA" id="ARBA00022927"/>
    </source>
</evidence>
<keyword evidence="11" id="KW-1185">Reference proteome</keyword>
<protein>
    <recommendedName>
        <fullName evidence="12">t-SNARE coiled-coil homology domain-containing protein</fullName>
    </recommendedName>
</protein>
<sequence length="461" mass="51661">MEILMGRDPKRQRLAVVDEDSHYGSIAVNDDAHDDDDDDVFGCWSSSECIAINMIEEACSNDEGEYMHAKLDSWMRAAHTLSASIDEVSLMIQRKASLYISSTDTLNICFNDQFGASTEHTMTNAHRSILETTVASFAAGMAKQIESLRKTVVVAGDHPFINNSPNNTGDVDTAASQHWASGPVGHRAGIAACLMQRLKFEIMDPFTRLQSQREKTMPKKNNAFWGDEASFIAQNPLQMCHLMAKVSACHSFPPAPWEVGGHNAEKDRAERIQEKDEFLNIYFEKREILGDASPEDVAAKILPPPSVLQFMDLPSATSEAVQQSQPYQTQTQPKIPTIQPLTLNKPPQMYEEEEDHMDVLQRESATLLATYQHSDMEGVQRVERSMVEITTLLSRFTDLISEQQESIFMIHDQALKSKQNVVKGQDQLIDAANRGEKSKHPMATFIFLSALLLLLFNWITP</sequence>
<keyword evidence="4 9" id="KW-0812">Transmembrane</keyword>
<dbReference type="Proteomes" id="UP001530315">
    <property type="component" value="Unassembled WGS sequence"/>
</dbReference>
<gene>
    <name evidence="10" type="ORF">ACHAW5_007555</name>
</gene>
<dbReference type="Gene3D" id="1.20.5.110">
    <property type="match status" value="1"/>
</dbReference>
<evidence type="ECO:0000256" key="6">
    <source>
        <dbReference type="ARBA" id="ARBA00022989"/>
    </source>
</evidence>
<accession>A0ABD3NHZ9</accession>
<proteinExistence type="inferred from homology"/>
<evidence type="ECO:0000256" key="1">
    <source>
        <dbReference type="ARBA" id="ARBA00004211"/>
    </source>
</evidence>
<evidence type="ECO:0000256" key="2">
    <source>
        <dbReference type="ARBA" id="ARBA00009063"/>
    </source>
</evidence>